<dbReference type="HOGENOM" id="CLU_046528_1_0_0"/>
<dbReference type="InterPro" id="IPR004463">
    <property type="entry name" value="UDP-acyl_GlcNac_deAcase"/>
</dbReference>
<comment type="function">
    <text evidence="2 12">Catalyzes the hydrolysis of UDP-3-O-myristoyl-N-acetylglucosamine to form UDP-3-O-myristoylglucosamine and acetate, the committed step in lipid A biosynthesis.</text>
</comment>
<evidence type="ECO:0000256" key="11">
    <source>
        <dbReference type="ARBA" id="ARBA00024535"/>
    </source>
</evidence>
<evidence type="ECO:0000256" key="5">
    <source>
        <dbReference type="ARBA" id="ARBA00022516"/>
    </source>
</evidence>
<accession>C0QQD8</accession>
<dbReference type="GO" id="GO:0103117">
    <property type="term" value="F:UDP-3-O-acyl-N-acetylglucosamine deacetylase activity"/>
    <property type="evidence" value="ECO:0007669"/>
    <property type="project" value="UniProtKB-UniRule"/>
</dbReference>
<dbReference type="UniPathway" id="UPA00359">
    <property type="reaction ID" value="UER00478"/>
</dbReference>
<protein>
    <recommendedName>
        <fullName evidence="4 12">UDP-3-O-acyl-N-acetylglucosamine deacetylase</fullName>
        <shortName evidence="12">UDP-3-O-acyl-GlcNAc deacetylase</shortName>
        <ecNumber evidence="4 12">3.5.1.108</ecNumber>
    </recommendedName>
    <alternativeName>
        <fullName evidence="12">UDP-3-O-[R-3-hydroxymyristoyl]-N-acetylglucosamine deacetylase</fullName>
    </alternativeName>
</protein>
<dbReference type="STRING" id="123214.PERMA_1097"/>
<evidence type="ECO:0000256" key="8">
    <source>
        <dbReference type="ARBA" id="ARBA00022801"/>
    </source>
</evidence>
<comment type="cofactor">
    <cofactor evidence="1 12">
        <name>Zn(2+)</name>
        <dbReference type="ChEBI" id="CHEBI:29105"/>
    </cofactor>
</comment>
<organism evidence="13 14">
    <name type="scientific">Persephonella marina (strain DSM 14350 / EX-H1)</name>
    <dbReference type="NCBI Taxonomy" id="123214"/>
    <lineage>
        <taxon>Bacteria</taxon>
        <taxon>Pseudomonadati</taxon>
        <taxon>Aquificota</taxon>
        <taxon>Aquificia</taxon>
        <taxon>Aquificales</taxon>
        <taxon>Hydrogenothermaceae</taxon>
        <taxon>Persephonella</taxon>
    </lineage>
</organism>
<dbReference type="InterPro" id="IPR015870">
    <property type="entry name" value="UDP-acyl_N-AcGlcN_deAcase_N"/>
</dbReference>
<dbReference type="Gene3D" id="3.30.230.20">
    <property type="entry name" value="lpxc deacetylase, domain 1"/>
    <property type="match status" value="1"/>
</dbReference>
<dbReference type="SUPFAM" id="SSF54211">
    <property type="entry name" value="Ribosomal protein S5 domain 2-like"/>
    <property type="match status" value="2"/>
</dbReference>
<dbReference type="GO" id="GO:0046872">
    <property type="term" value="F:metal ion binding"/>
    <property type="evidence" value="ECO:0007669"/>
    <property type="project" value="UniProtKB-KW"/>
</dbReference>
<dbReference type="GO" id="GO:0009245">
    <property type="term" value="P:lipid A biosynthetic process"/>
    <property type="evidence" value="ECO:0007669"/>
    <property type="project" value="UniProtKB-UniRule"/>
</dbReference>
<dbReference type="Gene3D" id="3.30.1700.10">
    <property type="entry name" value="lpxc deacetylase, domain 2"/>
    <property type="match status" value="1"/>
</dbReference>
<dbReference type="InterPro" id="IPR011334">
    <property type="entry name" value="UDP-acyl_GlcNac_deAcase_C"/>
</dbReference>
<evidence type="ECO:0000313" key="13">
    <source>
        <dbReference type="EMBL" id="ACO04441.1"/>
    </source>
</evidence>
<evidence type="ECO:0000256" key="4">
    <source>
        <dbReference type="ARBA" id="ARBA00012745"/>
    </source>
</evidence>
<keyword evidence="10 12" id="KW-0443">Lipid metabolism</keyword>
<keyword evidence="6 12" id="KW-0441">Lipid A biosynthesis</keyword>
<evidence type="ECO:0000313" key="14">
    <source>
        <dbReference type="Proteomes" id="UP000001366"/>
    </source>
</evidence>
<dbReference type="eggNOG" id="COG0774">
    <property type="taxonomic scope" value="Bacteria"/>
</dbReference>
<dbReference type="GO" id="GO:0016020">
    <property type="term" value="C:membrane"/>
    <property type="evidence" value="ECO:0007669"/>
    <property type="project" value="GOC"/>
</dbReference>
<dbReference type="PANTHER" id="PTHR33694">
    <property type="entry name" value="UDP-3-O-ACYL-N-ACETYLGLUCOSAMINE DEACETYLASE 1, MITOCHONDRIAL-RELATED"/>
    <property type="match status" value="1"/>
</dbReference>
<feature type="active site" description="Proton donor" evidence="12">
    <location>
        <position position="260"/>
    </location>
</feature>
<proteinExistence type="inferred from homology"/>
<evidence type="ECO:0000256" key="1">
    <source>
        <dbReference type="ARBA" id="ARBA00001947"/>
    </source>
</evidence>
<dbReference type="AlphaFoldDB" id="C0QQD8"/>
<dbReference type="RefSeq" id="WP_012676679.1">
    <property type="nucleotide sequence ID" value="NC_012440.1"/>
</dbReference>
<feature type="binding site" evidence="12">
    <location>
        <position position="237"/>
    </location>
    <ligand>
        <name>Zn(2+)</name>
        <dbReference type="ChEBI" id="CHEBI:29105"/>
    </ligand>
</feature>
<feature type="binding site" evidence="12">
    <location>
        <position position="76"/>
    </location>
    <ligand>
        <name>Zn(2+)</name>
        <dbReference type="ChEBI" id="CHEBI:29105"/>
    </ligand>
</feature>
<evidence type="ECO:0000256" key="2">
    <source>
        <dbReference type="ARBA" id="ARBA00002923"/>
    </source>
</evidence>
<keyword evidence="5 12" id="KW-0444">Lipid biosynthesis</keyword>
<dbReference type="EC" id="3.5.1.108" evidence="4 12"/>
<keyword evidence="14" id="KW-1185">Reference proteome</keyword>
<keyword evidence="7 12" id="KW-0479">Metal-binding</keyword>
<evidence type="ECO:0000256" key="12">
    <source>
        <dbReference type="HAMAP-Rule" id="MF_00388"/>
    </source>
</evidence>
<keyword evidence="8 12" id="KW-0378">Hydrolase</keyword>
<gene>
    <name evidence="12 13" type="primary">lpxC</name>
    <name evidence="13" type="ordered locus">PERMA_1097</name>
</gene>
<evidence type="ECO:0000256" key="3">
    <source>
        <dbReference type="ARBA" id="ARBA00005002"/>
    </source>
</evidence>
<feature type="binding site" evidence="12">
    <location>
        <position position="233"/>
    </location>
    <ligand>
        <name>Zn(2+)</name>
        <dbReference type="ChEBI" id="CHEBI:29105"/>
    </ligand>
</feature>
<dbReference type="Pfam" id="PF03331">
    <property type="entry name" value="LpxC"/>
    <property type="match status" value="1"/>
</dbReference>
<dbReference type="InterPro" id="IPR020568">
    <property type="entry name" value="Ribosomal_Su5_D2-typ_SF"/>
</dbReference>
<dbReference type="OrthoDB" id="9772788at2"/>
<dbReference type="PaxDb" id="123214-PERMA_1097"/>
<dbReference type="KEGG" id="pmx:PERMA_1097"/>
<dbReference type="PANTHER" id="PTHR33694:SF1">
    <property type="entry name" value="UDP-3-O-ACYL-N-ACETYLGLUCOSAMINE DEACETYLASE 1, MITOCHONDRIAL-RELATED"/>
    <property type="match status" value="1"/>
</dbReference>
<comment type="similarity">
    <text evidence="12">Belongs to the LpxC family.</text>
</comment>
<name>C0QQD8_PERMH</name>
<sequence>MICKFQRTIKKEISIKGIGLHSGEPVTIKLIPAESYDGINFIRDNVLIPARVEYANSFEFSTSLNKDGQTVRTVEHLMAALYFTGIDNIFISIDSEELPILDGSSIMFIERIKDAGIISLKEEKIYAVINDEITVSEGDKFIKGRPYNGFVATYQASYKNRIIGNRKYRYDSTVKDDFLNVAKARTYCFLEEIEFLREKGLAKGGSLDNAVVFKGDTVLNPEGLRFEDEPVKHKVLDLIGDLYLLGMPLIGEIYSFKGGHRLNASFVREMIGSSKFDVKYASEVIDSISDLKAGVSG</sequence>
<evidence type="ECO:0000256" key="6">
    <source>
        <dbReference type="ARBA" id="ARBA00022556"/>
    </source>
</evidence>
<evidence type="ECO:0000256" key="9">
    <source>
        <dbReference type="ARBA" id="ARBA00022833"/>
    </source>
</evidence>
<reference evidence="13 14" key="1">
    <citation type="journal article" date="2009" name="J. Bacteriol.">
        <title>Complete and draft genome sequences of six members of the Aquificales.</title>
        <authorList>
            <person name="Reysenbach A.L."/>
            <person name="Hamamura N."/>
            <person name="Podar M."/>
            <person name="Griffiths E."/>
            <person name="Ferreira S."/>
            <person name="Hochstein R."/>
            <person name="Heidelberg J."/>
            <person name="Johnson J."/>
            <person name="Mead D."/>
            <person name="Pohorille A."/>
            <person name="Sarmiento M."/>
            <person name="Schweighofer K."/>
            <person name="Seshadri R."/>
            <person name="Voytek M.A."/>
        </authorList>
    </citation>
    <scope>NUCLEOTIDE SEQUENCE [LARGE SCALE GENOMIC DNA]</scope>
    <source>
        <strain evidence="14">DSM 14350 / EX-H1</strain>
    </source>
</reference>
<comment type="catalytic activity">
    <reaction evidence="11 12">
        <text>a UDP-3-O-[(3R)-3-hydroxyacyl]-N-acetyl-alpha-D-glucosamine + H2O = a UDP-3-O-[(3R)-3-hydroxyacyl]-alpha-D-glucosamine + acetate</text>
        <dbReference type="Rhea" id="RHEA:67816"/>
        <dbReference type="ChEBI" id="CHEBI:15377"/>
        <dbReference type="ChEBI" id="CHEBI:30089"/>
        <dbReference type="ChEBI" id="CHEBI:137740"/>
        <dbReference type="ChEBI" id="CHEBI:173225"/>
        <dbReference type="EC" id="3.5.1.108"/>
    </reaction>
</comment>
<dbReference type="Proteomes" id="UP000001366">
    <property type="component" value="Chromosome"/>
</dbReference>
<evidence type="ECO:0000256" key="10">
    <source>
        <dbReference type="ARBA" id="ARBA00023098"/>
    </source>
</evidence>
<keyword evidence="9 12" id="KW-0862">Zinc</keyword>
<dbReference type="NCBIfam" id="TIGR00325">
    <property type="entry name" value="lpxC"/>
    <property type="match status" value="1"/>
</dbReference>
<comment type="pathway">
    <text evidence="3 12">Glycolipid biosynthesis; lipid IV(A) biosynthesis; lipid IV(A) from (3R)-3-hydroxytetradecanoyl-[acyl-carrier-protein] and UDP-N-acetyl-alpha-D-glucosamine: step 2/6.</text>
</comment>
<evidence type="ECO:0000256" key="7">
    <source>
        <dbReference type="ARBA" id="ARBA00022723"/>
    </source>
</evidence>
<dbReference type="EMBL" id="CP001230">
    <property type="protein sequence ID" value="ACO04441.1"/>
    <property type="molecule type" value="Genomic_DNA"/>
</dbReference>
<dbReference type="HAMAP" id="MF_00388">
    <property type="entry name" value="LpxC"/>
    <property type="match status" value="1"/>
</dbReference>